<feature type="repeat" description="ANK" evidence="3">
    <location>
        <begin position="50"/>
        <end position="82"/>
    </location>
</feature>
<dbReference type="SUPFAM" id="SSF48403">
    <property type="entry name" value="Ankyrin repeat"/>
    <property type="match status" value="1"/>
</dbReference>
<organism evidence="4 5">
    <name type="scientific">Achlya hypogyna</name>
    <name type="common">Oomycete</name>
    <name type="synonym">Protoachlya hypogyna</name>
    <dbReference type="NCBI Taxonomy" id="1202772"/>
    <lineage>
        <taxon>Eukaryota</taxon>
        <taxon>Sar</taxon>
        <taxon>Stramenopiles</taxon>
        <taxon>Oomycota</taxon>
        <taxon>Saprolegniomycetes</taxon>
        <taxon>Saprolegniales</taxon>
        <taxon>Achlyaceae</taxon>
        <taxon>Achlya</taxon>
    </lineage>
</organism>
<keyword evidence="2 3" id="KW-0040">ANK repeat</keyword>
<dbReference type="InterPro" id="IPR002110">
    <property type="entry name" value="Ankyrin_rpt"/>
</dbReference>
<dbReference type="AlphaFoldDB" id="A0A1V9ZLU5"/>
<dbReference type="Pfam" id="PF12796">
    <property type="entry name" value="Ank_2"/>
    <property type="match status" value="2"/>
</dbReference>
<dbReference type="Gene3D" id="1.25.40.20">
    <property type="entry name" value="Ankyrin repeat-containing domain"/>
    <property type="match status" value="2"/>
</dbReference>
<evidence type="ECO:0000313" key="4">
    <source>
        <dbReference type="EMBL" id="OQR98952.1"/>
    </source>
</evidence>
<evidence type="ECO:0000256" key="3">
    <source>
        <dbReference type="PROSITE-ProRule" id="PRU00023"/>
    </source>
</evidence>
<accession>A0A1V9ZLU5</accession>
<evidence type="ECO:0000256" key="2">
    <source>
        <dbReference type="ARBA" id="ARBA00023043"/>
    </source>
</evidence>
<reference evidence="4 5" key="1">
    <citation type="journal article" date="2014" name="Genome Biol. Evol.">
        <title>The secreted proteins of Achlya hypogyna and Thraustotheca clavata identify the ancestral oomycete secretome and reveal gene acquisitions by horizontal gene transfer.</title>
        <authorList>
            <person name="Misner I."/>
            <person name="Blouin N."/>
            <person name="Leonard G."/>
            <person name="Richards T.A."/>
            <person name="Lane C.E."/>
        </authorList>
    </citation>
    <scope>NUCLEOTIDE SEQUENCE [LARGE SCALE GENOMIC DNA]</scope>
    <source>
        <strain evidence="4 5">ATCC 48635</strain>
    </source>
</reference>
<dbReference type="PRINTS" id="PR01415">
    <property type="entry name" value="ANKYRIN"/>
</dbReference>
<dbReference type="PROSITE" id="PS50088">
    <property type="entry name" value="ANK_REPEAT"/>
    <property type="match status" value="4"/>
</dbReference>
<feature type="repeat" description="ANK" evidence="3">
    <location>
        <begin position="83"/>
        <end position="115"/>
    </location>
</feature>
<dbReference type="STRING" id="1202772.A0A1V9ZLU5"/>
<dbReference type="Proteomes" id="UP000243579">
    <property type="component" value="Unassembled WGS sequence"/>
</dbReference>
<dbReference type="SMART" id="SM00248">
    <property type="entry name" value="ANK"/>
    <property type="match status" value="4"/>
</dbReference>
<protein>
    <submittedName>
        <fullName evidence="4">Ankyrin repeat-containing protein</fullName>
    </submittedName>
</protein>
<keyword evidence="1" id="KW-0677">Repeat</keyword>
<evidence type="ECO:0000256" key="1">
    <source>
        <dbReference type="ARBA" id="ARBA00022737"/>
    </source>
</evidence>
<evidence type="ECO:0000313" key="5">
    <source>
        <dbReference type="Proteomes" id="UP000243579"/>
    </source>
</evidence>
<dbReference type="PANTHER" id="PTHR24198:SF165">
    <property type="entry name" value="ANKYRIN REPEAT-CONTAINING PROTEIN-RELATED"/>
    <property type="match status" value="1"/>
</dbReference>
<dbReference type="OrthoDB" id="20872at2759"/>
<dbReference type="EMBL" id="JNBR01000075">
    <property type="protein sequence ID" value="OQR98952.1"/>
    <property type="molecule type" value="Genomic_DNA"/>
</dbReference>
<proteinExistence type="predicted"/>
<dbReference type="PROSITE" id="PS50297">
    <property type="entry name" value="ANK_REP_REGION"/>
    <property type="match status" value="3"/>
</dbReference>
<feature type="repeat" description="ANK" evidence="3">
    <location>
        <begin position="17"/>
        <end position="49"/>
    </location>
</feature>
<sequence>MRVLLDAGAFVDQECNVGWTPLIVASIFGRADAVRLLLDARAAVNPGTRDHAIAINVAAMHGHRDVIQILLAAGADLDLAYFDGSTSLMTAVLRNFPGIVQDLLTAGADVNTRRATDGVTAFYLACAGGNNTIARILVEAGAKVSEPNGAGETPREVALTKGYADIVALIDAVSVSV</sequence>
<dbReference type="InterPro" id="IPR036770">
    <property type="entry name" value="Ankyrin_rpt-contain_sf"/>
</dbReference>
<name>A0A1V9ZLU5_ACHHY</name>
<keyword evidence="5" id="KW-1185">Reference proteome</keyword>
<dbReference type="PANTHER" id="PTHR24198">
    <property type="entry name" value="ANKYRIN REPEAT AND PROTEIN KINASE DOMAIN-CONTAINING PROTEIN"/>
    <property type="match status" value="1"/>
</dbReference>
<gene>
    <name evidence="4" type="ORF">ACHHYP_20324</name>
</gene>
<feature type="repeat" description="ANK" evidence="3">
    <location>
        <begin position="117"/>
        <end position="149"/>
    </location>
</feature>
<comment type="caution">
    <text evidence="4">The sequence shown here is derived from an EMBL/GenBank/DDBJ whole genome shotgun (WGS) entry which is preliminary data.</text>
</comment>